<dbReference type="PANTHER" id="PTHR24320:SF283">
    <property type="entry name" value="RETINOL DEHYDROGENASE 11"/>
    <property type="match status" value="1"/>
</dbReference>
<dbReference type="InterPro" id="IPR002347">
    <property type="entry name" value="SDR_fam"/>
</dbReference>
<dbReference type="Gene3D" id="3.40.50.720">
    <property type="entry name" value="NAD(P)-binding Rossmann-like Domain"/>
    <property type="match status" value="1"/>
</dbReference>
<dbReference type="Pfam" id="PF00106">
    <property type="entry name" value="adh_short"/>
    <property type="match status" value="1"/>
</dbReference>
<comment type="similarity">
    <text evidence="1 3">Belongs to the short-chain dehydrogenases/reductases (SDR) family.</text>
</comment>
<evidence type="ECO:0000256" key="2">
    <source>
        <dbReference type="ARBA" id="ARBA00023002"/>
    </source>
</evidence>
<name>A0A3M9YDN1_9PEZI</name>
<evidence type="ECO:0000313" key="4">
    <source>
        <dbReference type="EMBL" id="RNJ58663.1"/>
    </source>
</evidence>
<evidence type="ECO:0000256" key="3">
    <source>
        <dbReference type="RuleBase" id="RU000363"/>
    </source>
</evidence>
<keyword evidence="5" id="KW-1185">Reference proteome</keyword>
<dbReference type="PANTHER" id="PTHR24320">
    <property type="entry name" value="RETINOL DEHYDROGENASE"/>
    <property type="match status" value="1"/>
</dbReference>
<comment type="caution">
    <text evidence="4">The sequence shown here is derived from an EMBL/GenBank/DDBJ whole genome shotgun (WGS) entry which is preliminary data.</text>
</comment>
<dbReference type="PRINTS" id="PR00081">
    <property type="entry name" value="GDHRDH"/>
</dbReference>
<dbReference type="STRING" id="1051616.A0A3M9YDN1"/>
<evidence type="ECO:0000313" key="5">
    <source>
        <dbReference type="Proteomes" id="UP000267145"/>
    </source>
</evidence>
<dbReference type="AlphaFoldDB" id="A0A3M9YDN1"/>
<evidence type="ECO:0000256" key="1">
    <source>
        <dbReference type="ARBA" id="ARBA00006484"/>
    </source>
</evidence>
<dbReference type="GeneID" id="39607987"/>
<organism evidence="4 5">
    <name type="scientific">Verticillium nonalfalfae</name>
    <dbReference type="NCBI Taxonomy" id="1051616"/>
    <lineage>
        <taxon>Eukaryota</taxon>
        <taxon>Fungi</taxon>
        <taxon>Dikarya</taxon>
        <taxon>Ascomycota</taxon>
        <taxon>Pezizomycotina</taxon>
        <taxon>Sordariomycetes</taxon>
        <taxon>Hypocreomycetidae</taxon>
        <taxon>Glomerellales</taxon>
        <taxon>Plectosphaerellaceae</taxon>
        <taxon>Verticillium</taxon>
    </lineage>
</organism>
<dbReference type="RefSeq" id="XP_028496821.1">
    <property type="nucleotide sequence ID" value="XM_028638470.1"/>
</dbReference>
<sequence length="355" mass="39453">MLYAEPPWYPNLTRHTILCPDPPSNMSTPTFDHDTKASDLVRHYAANIVNKTILITGVSPSGLGDSFIRQIAPSKPAKLILAGRIPAKFQKLVDEIASTHPEIKIKTLELDLASFSNVRKAAEMVIASPDISHIDVLVNNAGIMAVPFSLTEDGFEIQFQTCHLGHFLFTNLIMNKILASKEPRIVNISSNGHRLGTMRWTDHNFSDYEKWAAYGQAKTANILMGIALAEKLGDRGLLAFSLHPGGIMTNLVSHHTGPFDNFVEDLRQADARVGTRFMWGFEKTGGKFKDLDEGVATHVFVAFDPTIAKSNGGYFDDCQLADPFKEQVYPWATSKPDAEMLWTLSEKLVGQEFRY</sequence>
<gene>
    <name evidence="4" type="ORF">D7B24_004298</name>
</gene>
<protein>
    <submittedName>
        <fullName evidence="4">Uncharacterized protein</fullName>
    </submittedName>
</protein>
<dbReference type="PRINTS" id="PR00080">
    <property type="entry name" value="SDRFAMILY"/>
</dbReference>
<dbReference type="EMBL" id="RBVV01000024">
    <property type="protein sequence ID" value="RNJ58663.1"/>
    <property type="molecule type" value="Genomic_DNA"/>
</dbReference>
<dbReference type="SUPFAM" id="SSF51735">
    <property type="entry name" value="NAD(P)-binding Rossmann-fold domains"/>
    <property type="match status" value="1"/>
</dbReference>
<keyword evidence="2" id="KW-0560">Oxidoreductase</keyword>
<proteinExistence type="inferred from homology"/>
<reference evidence="4 5" key="1">
    <citation type="submission" date="2018-10" db="EMBL/GenBank/DDBJ databases">
        <title>Genome sequence of Verticillium nonalfalfae VnAa140.</title>
        <authorList>
            <person name="Stajich J.E."/>
            <person name="Kasson M.T."/>
        </authorList>
    </citation>
    <scope>NUCLEOTIDE SEQUENCE [LARGE SCALE GENOMIC DNA]</scope>
    <source>
        <strain evidence="4 5">VnAa140</strain>
    </source>
</reference>
<dbReference type="GO" id="GO:0016491">
    <property type="term" value="F:oxidoreductase activity"/>
    <property type="evidence" value="ECO:0007669"/>
    <property type="project" value="UniProtKB-KW"/>
</dbReference>
<accession>A0A3M9YDN1</accession>
<dbReference type="Proteomes" id="UP000267145">
    <property type="component" value="Unassembled WGS sequence"/>
</dbReference>
<dbReference type="InterPro" id="IPR036291">
    <property type="entry name" value="NAD(P)-bd_dom_sf"/>
</dbReference>